<evidence type="ECO:0000256" key="4">
    <source>
        <dbReference type="ARBA" id="ARBA00023066"/>
    </source>
</evidence>
<evidence type="ECO:0000256" key="1">
    <source>
        <dbReference type="ARBA" id="ARBA00001928"/>
    </source>
</evidence>
<keyword evidence="7 10" id="KW-0456">Lyase</keyword>
<evidence type="ECO:0000256" key="2">
    <source>
        <dbReference type="ARBA" id="ARBA00022793"/>
    </source>
</evidence>
<dbReference type="NCBIfam" id="TIGR03330">
    <property type="entry name" value="SAM_DCase_Bsu"/>
    <property type="match status" value="1"/>
</dbReference>
<dbReference type="RefSeq" id="WP_230778531.1">
    <property type="nucleotide sequence ID" value="NZ_JAJNCT010000025.1"/>
</dbReference>
<evidence type="ECO:0000256" key="6">
    <source>
        <dbReference type="ARBA" id="ARBA00023145"/>
    </source>
</evidence>
<dbReference type="GO" id="GO:0005829">
    <property type="term" value="C:cytosol"/>
    <property type="evidence" value="ECO:0007669"/>
    <property type="project" value="TreeGrafter"/>
</dbReference>
<keyword evidence="5" id="KW-0620">Polyamine biosynthesis</keyword>
<reference evidence="10 11" key="1">
    <citation type="submission" date="2021-11" db="EMBL/GenBank/DDBJ databases">
        <title>Genome sequence.</title>
        <authorList>
            <person name="Sun Q."/>
        </authorList>
    </citation>
    <scope>NUCLEOTIDE SEQUENCE [LARGE SCALE GENOMIC DNA]</scope>
    <source>
        <strain evidence="10 11">KCTC 12005</strain>
    </source>
</reference>
<gene>
    <name evidence="10" type="primary">speD</name>
    <name evidence="10" type="ORF">LPW39_18335</name>
</gene>
<dbReference type="GO" id="GO:0008295">
    <property type="term" value="P:spermidine biosynthetic process"/>
    <property type="evidence" value="ECO:0007669"/>
    <property type="project" value="UniProtKB-KW"/>
</dbReference>
<proteinExistence type="predicted"/>
<dbReference type="GO" id="GO:0004014">
    <property type="term" value="F:adenosylmethionine decarboxylase activity"/>
    <property type="evidence" value="ECO:0007669"/>
    <property type="project" value="UniProtKB-EC"/>
</dbReference>
<evidence type="ECO:0000256" key="9">
    <source>
        <dbReference type="ARBA" id="ARBA00023317"/>
    </source>
</evidence>
<keyword evidence="3" id="KW-0068">Autocatalytic cleavage</keyword>
<dbReference type="Proteomes" id="UP001199260">
    <property type="component" value="Unassembled WGS sequence"/>
</dbReference>
<dbReference type="PANTHER" id="PTHR33866">
    <property type="entry name" value="S-ADENOSYLMETHIONINE DECARBOXYLASE PROENZYME"/>
    <property type="match status" value="1"/>
</dbReference>
<protein>
    <submittedName>
        <fullName evidence="10">Adenosylmethionine decarboxylase</fullName>
        <ecNumber evidence="10">4.1.1.50</ecNumber>
    </submittedName>
</protein>
<evidence type="ECO:0000256" key="3">
    <source>
        <dbReference type="ARBA" id="ARBA00022813"/>
    </source>
</evidence>
<accession>A0AAW4Y1F0</accession>
<evidence type="ECO:0000313" key="10">
    <source>
        <dbReference type="EMBL" id="MCD2167083.1"/>
    </source>
</evidence>
<dbReference type="AlphaFoldDB" id="A0AAW4Y1F0"/>
<name>A0AAW4Y1F0_9BURK</name>
<evidence type="ECO:0000313" key="11">
    <source>
        <dbReference type="Proteomes" id="UP001199260"/>
    </source>
</evidence>
<dbReference type="SUPFAM" id="SSF56276">
    <property type="entry name" value="S-adenosylmethionine decarboxylase"/>
    <property type="match status" value="1"/>
</dbReference>
<comment type="cofactor">
    <cofactor evidence="1">
        <name>pyruvate</name>
        <dbReference type="ChEBI" id="CHEBI:15361"/>
    </cofactor>
</comment>
<evidence type="ECO:0000256" key="7">
    <source>
        <dbReference type="ARBA" id="ARBA00023239"/>
    </source>
</evidence>
<keyword evidence="8" id="KW-0704">Schiff base</keyword>
<dbReference type="InterPro" id="IPR017716">
    <property type="entry name" value="S-AdoMet_deCOase_pro-enz"/>
</dbReference>
<sequence length="136" mass="14341">MDGLHLTADLYDCQCPAAWLVDAQALAALCNQAVADAGLTRMHDSWVPFPGHNGQPGGVTGVVLLAESHVAIHTWPELGHVTLDVYVCNFSGDNSAKAQQVVDSLVAALQPRRCQHQRLQRGSLQAGPGAAAGLPR</sequence>
<keyword evidence="4" id="KW-0745">Spermidine biosynthesis</keyword>
<keyword evidence="11" id="KW-1185">Reference proteome</keyword>
<keyword evidence="6" id="KW-0865">Zymogen</keyword>
<dbReference type="EC" id="4.1.1.50" evidence="10"/>
<dbReference type="InterPro" id="IPR003826">
    <property type="entry name" value="AdoMetDC_fam_prok"/>
</dbReference>
<dbReference type="EMBL" id="JAJNCT010000025">
    <property type="protein sequence ID" value="MCD2167083.1"/>
    <property type="molecule type" value="Genomic_DNA"/>
</dbReference>
<dbReference type="InterPro" id="IPR016067">
    <property type="entry name" value="S-AdoMet_deCO2ase_core"/>
</dbReference>
<dbReference type="Gene3D" id="3.60.90.10">
    <property type="entry name" value="S-adenosylmethionine decarboxylase"/>
    <property type="match status" value="1"/>
</dbReference>
<dbReference type="PANTHER" id="PTHR33866:SF2">
    <property type="entry name" value="S-ADENOSYLMETHIONINE DECARBOXYLASE PROENZYME"/>
    <property type="match status" value="1"/>
</dbReference>
<keyword evidence="2" id="KW-0210">Decarboxylase</keyword>
<keyword evidence="9" id="KW-0670">Pyruvate</keyword>
<evidence type="ECO:0000256" key="8">
    <source>
        <dbReference type="ARBA" id="ARBA00023270"/>
    </source>
</evidence>
<dbReference type="Pfam" id="PF02675">
    <property type="entry name" value="AdoMet_dc"/>
    <property type="match status" value="1"/>
</dbReference>
<comment type="caution">
    <text evidence="10">The sequence shown here is derived from an EMBL/GenBank/DDBJ whole genome shotgun (WGS) entry which is preliminary data.</text>
</comment>
<evidence type="ECO:0000256" key="5">
    <source>
        <dbReference type="ARBA" id="ARBA00023115"/>
    </source>
</evidence>
<organism evidence="10 11">
    <name type="scientific">Comamonas koreensis</name>
    <dbReference type="NCBI Taxonomy" id="160825"/>
    <lineage>
        <taxon>Bacteria</taxon>
        <taxon>Pseudomonadati</taxon>
        <taxon>Pseudomonadota</taxon>
        <taxon>Betaproteobacteria</taxon>
        <taxon>Burkholderiales</taxon>
        <taxon>Comamonadaceae</taxon>
        <taxon>Comamonas</taxon>
    </lineage>
</organism>